<dbReference type="PANTHER" id="PTHR43715:SF1">
    <property type="entry name" value="GDP-MANNOSE 4,6 DEHYDRATASE"/>
    <property type="match status" value="1"/>
</dbReference>
<dbReference type="Proteomes" id="UP000885744">
    <property type="component" value="Unassembled WGS sequence"/>
</dbReference>
<comment type="catalytic activity">
    <reaction evidence="1">
        <text>GDP-alpha-D-mannose = GDP-4-dehydro-alpha-D-rhamnose + H2O</text>
        <dbReference type="Rhea" id="RHEA:23820"/>
        <dbReference type="ChEBI" id="CHEBI:15377"/>
        <dbReference type="ChEBI" id="CHEBI:57527"/>
        <dbReference type="ChEBI" id="CHEBI:57964"/>
        <dbReference type="EC" id="4.2.1.47"/>
    </reaction>
</comment>
<evidence type="ECO:0000256" key="4">
    <source>
        <dbReference type="ARBA" id="ARBA00011989"/>
    </source>
</evidence>
<evidence type="ECO:0000256" key="1">
    <source>
        <dbReference type="ARBA" id="ARBA00000188"/>
    </source>
</evidence>
<dbReference type="AlphaFoldDB" id="A0A7C1NPZ4"/>
<comment type="function">
    <text evidence="6">Catalyzes the conversion of GDP-D-mannose to GDP-4-dehydro-6-deoxy-D-mannose.</text>
</comment>
<dbReference type="EC" id="4.2.1.47" evidence="4"/>
<comment type="similarity">
    <text evidence="3">Belongs to the NAD(P)-dependent epimerase/dehydratase family. GDP-mannose 4,6-dehydratase subfamily.</text>
</comment>
<evidence type="ECO:0000256" key="5">
    <source>
        <dbReference type="ARBA" id="ARBA00023239"/>
    </source>
</evidence>
<dbReference type="PANTHER" id="PTHR43715">
    <property type="entry name" value="GDP-MANNOSE 4,6-DEHYDRATASE"/>
    <property type="match status" value="1"/>
</dbReference>
<proteinExistence type="inferred from homology"/>
<gene>
    <name evidence="8" type="ORF">ENI09_00145</name>
</gene>
<comment type="cofactor">
    <cofactor evidence="2">
        <name>NADP(+)</name>
        <dbReference type="ChEBI" id="CHEBI:58349"/>
    </cofactor>
</comment>
<evidence type="ECO:0000256" key="6">
    <source>
        <dbReference type="ARBA" id="ARBA00059383"/>
    </source>
</evidence>
<accession>A0A7C1NPZ4</accession>
<dbReference type="Gene3D" id="3.40.50.720">
    <property type="entry name" value="NAD(P)-binding Rossmann-like Domain"/>
    <property type="match status" value="1"/>
</dbReference>
<sequence>MHNSRFNHFGKLLKIFDSSWRLHVKGYSPNGKYVISLAINLYRVVKESRPDEVYNLASPTSINASWYYPNLATQVTGLGAVDLLDVIVKMRPDARFYQASSSEMFGSVEEDPKNESTPMHPVNPYGAAKLYAHEMVKIYRQRYNVFAVGGISFNMESPRRVEDFVFKKIAKGAARVKMGLEKELRLGNLDAIRDWGFAGDYVEAVWLMLQREVPEDFVIATGVGHSVEEVCKAVFSKLDLDFKKYVKVDPKFIRRVDNDSMIGDSSKIKRKLGWNPRTSFEELVDMMVDAELTEARTKKLLS</sequence>
<comment type="caution">
    <text evidence="8">The sequence shown here is derived from an EMBL/GenBank/DDBJ whole genome shotgun (WGS) entry which is preliminary data.</text>
</comment>
<dbReference type="GO" id="GO:0008446">
    <property type="term" value="F:GDP-mannose 4,6-dehydratase activity"/>
    <property type="evidence" value="ECO:0007669"/>
    <property type="project" value="UniProtKB-EC"/>
</dbReference>
<evidence type="ECO:0000256" key="2">
    <source>
        <dbReference type="ARBA" id="ARBA00001937"/>
    </source>
</evidence>
<dbReference type="InterPro" id="IPR016040">
    <property type="entry name" value="NAD(P)-bd_dom"/>
</dbReference>
<dbReference type="InterPro" id="IPR036291">
    <property type="entry name" value="NAD(P)-bd_dom_sf"/>
</dbReference>
<dbReference type="GO" id="GO:0042351">
    <property type="term" value="P:'de novo' GDP-L-fucose biosynthetic process"/>
    <property type="evidence" value="ECO:0007669"/>
    <property type="project" value="TreeGrafter"/>
</dbReference>
<dbReference type="CDD" id="cd05260">
    <property type="entry name" value="GDP_MD_SDR_e"/>
    <property type="match status" value="1"/>
</dbReference>
<organism evidence="8">
    <name type="scientific">candidate division WWE3 bacterium</name>
    <dbReference type="NCBI Taxonomy" id="2053526"/>
    <lineage>
        <taxon>Bacteria</taxon>
        <taxon>Katanobacteria</taxon>
    </lineage>
</organism>
<dbReference type="Pfam" id="PF16363">
    <property type="entry name" value="GDP_Man_Dehyd"/>
    <property type="match status" value="1"/>
</dbReference>
<evidence type="ECO:0000313" key="8">
    <source>
        <dbReference type="EMBL" id="HEB13809.1"/>
    </source>
</evidence>
<name>A0A7C1NPZ4_UNCKA</name>
<reference evidence="8" key="1">
    <citation type="journal article" date="2020" name="mSystems">
        <title>Genome- and Community-Level Interaction Insights into Carbon Utilization and Element Cycling Functions of Hydrothermarchaeota in Hydrothermal Sediment.</title>
        <authorList>
            <person name="Zhou Z."/>
            <person name="Liu Y."/>
            <person name="Xu W."/>
            <person name="Pan J."/>
            <person name="Luo Z.H."/>
            <person name="Li M."/>
        </authorList>
    </citation>
    <scope>NUCLEOTIDE SEQUENCE [LARGE SCALE GENOMIC DNA]</scope>
    <source>
        <strain evidence="8">HyVt-365</strain>
    </source>
</reference>
<dbReference type="FunFam" id="3.40.50.720:FF:000924">
    <property type="entry name" value="GDP-mannose 4,6 dehydratase"/>
    <property type="match status" value="1"/>
</dbReference>
<evidence type="ECO:0000259" key="7">
    <source>
        <dbReference type="Pfam" id="PF16363"/>
    </source>
</evidence>
<dbReference type="InterPro" id="IPR006368">
    <property type="entry name" value="GDP_Man_deHydtase"/>
</dbReference>
<feature type="domain" description="NAD(P)-binding" evidence="7">
    <location>
        <begin position="40"/>
        <end position="287"/>
    </location>
</feature>
<dbReference type="EMBL" id="DRHH01000007">
    <property type="protein sequence ID" value="HEB13809.1"/>
    <property type="molecule type" value="Genomic_DNA"/>
</dbReference>
<protein>
    <recommendedName>
        <fullName evidence="4">GDP-mannose 4,6-dehydratase</fullName>
        <ecNumber evidence="4">4.2.1.47</ecNumber>
    </recommendedName>
</protein>
<evidence type="ECO:0000256" key="3">
    <source>
        <dbReference type="ARBA" id="ARBA00009263"/>
    </source>
</evidence>
<dbReference type="SUPFAM" id="SSF51735">
    <property type="entry name" value="NAD(P)-binding Rossmann-fold domains"/>
    <property type="match status" value="1"/>
</dbReference>
<keyword evidence="5" id="KW-0456">Lyase</keyword>
<dbReference type="Gene3D" id="3.90.25.10">
    <property type="entry name" value="UDP-galactose 4-epimerase, domain 1"/>
    <property type="match status" value="1"/>
</dbReference>